<dbReference type="STRING" id="1209926.A0A1G4B3S6"/>
<evidence type="ECO:0000313" key="4">
    <source>
        <dbReference type="Proteomes" id="UP000176998"/>
    </source>
</evidence>
<dbReference type="Pfam" id="PF05071">
    <property type="entry name" value="NDUFA12"/>
    <property type="match status" value="1"/>
</dbReference>
<proteinExistence type="inferred from homology"/>
<feature type="region of interest" description="Disordered" evidence="2">
    <location>
        <begin position="161"/>
        <end position="220"/>
    </location>
</feature>
<dbReference type="GO" id="GO:0045271">
    <property type="term" value="C:respiratory chain complex I"/>
    <property type="evidence" value="ECO:0007669"/>
    <property type="project" value="InterPro"/>
</dbReference>
<feature type="compositionally biased region" description="Polar residues" evidence="2">
    <location>
        <begin position="169"/>
        <end position="185"/>
    </location>
</feature>
<feature type="compositionally biased region" description="Basic and acidic residues" evidence="2">
    <location>
        <begin position="188"/>
        <end position="198"/>
    </location>
</feature>
<evidence type="ECO:0000256" key="2">
    <source>
        <dbReference type="SAM" id="MobiDB-lite"/>
    </source>
</evidence>
<dbReference type="RefSeq" id="XP_022473231.1">
    <property type="nucleotide sequence ID" value="XM_022620237.1"/>
</dbReference>
<dbReference type="InterPro" id="IPR052618">
    <property type="entry name" value="ComplexI_NDUFA12"/>
</dbReference>
<dbReference type="GeneID" id="34561747"/>
<comment type="caution">
    <text evidence="3">The sequence shown here is derived from an EMBL/GenBank/DDBJ whole genome shotgun (WGS) entry which is preliminary data.</text>
</comment>
<comment type="similarity">
    <text evidence="1">Belongs to the complex I NDUFA12 subunit family.</text>
</comment>
<dbReference type="GO" id="GO:0005739">
    <property type="term" value="C:mitochondrion"/>
    <property type="evidence" value="ECO:0007669"/>
    <property type="project" value="TreeGrafter"/>
</dbReference>
<dbReference type="GO" id="GO:0032981">
    <property type="term" value="P:mitochondrial respiratory chain complex I assembly"/>
    <property type="evidence" value="ECO:0007669"/>
    <property type="project" value="TreeGrafter"/>
</dbReference>
<reference evidence="3 4" key="1">
    <citation type="submission" date="2016-09" db="EMBL/GenBank/DDBJ databases">
        <authorList>
            <person name="Capua I."/>
            <person name="De Benedictis P."/>
            <person name="Joannis T."/>
            <person name="Lombin L.H."/>
            <person name="Cattoli G."/>
        </authorList>
    </citation>
    <scope>NUCLEOTIDE SEQUENCE [LARGE SCALE GENOMIC DNA]</scope>
    <source>
        <strain evidence="3 4">IMI 309357</strain>
    </source>
</reference>
<gene>
    <name evidence="3" type="ORF">CORC01_08607</name>
</gene>
<name>A0A1G4B3S6_9PEZI</name>
<dbReference type="PANTHER" id="PTHR32470">
    <property type="entry name" value="ADH DEHYDROGENASE [UBIQUINONE] 1 ALPHA SUBCOMPLEX ASSEMBLY FACTOR 2"/>
    <property type="match status" value="1"/>
</dbReference>
<dbReference type="Proteomes" id="UP000176998">
    <property type="component" value="Unassembled WGS sequence"/>
</dbReference>
<dbReference type="AlphaFoldDB" id="A0A1G4B3S6"/>
<keyword evidence="4" id="KW-1185">Reference proteome</keyword>
<accession>A0A1G4B3S6</accession>
<dbReference type="InterPro" id="IPR007763">
    <property type="entry name" value="NDUFA12"/>
</dbReference>
<dbReference type="OrthoDB" id="10255576at2759"/>
<organism evidence="3 4">
    <name type="scientific">Colletotrichum orchidophilum</name>
    <dbReference type="NCBI Taxonomy" id="1209926"/>
    <lineage>
        <taxon>Eukaryota</taxon>
        <taxon>Fungi</taxon>
        <taxon>Dikarya</taxon>
        <taxon>Ascomycota</taxon>
        <taxon>Pezizomycotina</taxon>
        <taxon>Sordariomycetes</taxon>
        <taxon>Hypocreomycetidae</taxon>
        <taxon>Glomerellales</taxon>
        <taxon>Glomerellaceae</taxon>
        <taxon>Colletotrichum</taxon>
    </lineage>
</organism>
<sequence length="220" mass="25405">MSLTRISPILEAWYKWKSLRLPWRKRFLVGMSPSPADSFCERSWRLTRSVLGRDLQGYTFWEFRETRGNGPGRFRRIVNYPRSTYLSDVKVSPLWHQWLRYTREDPPTLEEQTREAFRQERMKVLSAQADARWEAKPRLTDFPGQQTGQPLPSLNTAQTQPIAPELEATNANAKTTESPMEQAQPATEAKKKYGKDPWAKASGPSEGWQPEAWVPPAGKK</sequence>
<evidence type="ECO:0000313" key="3">
    <source>
        <dbReference type="EMBL" id="OHE96070.1"/>
    </source>
</evidence>
<dbReference type="PANTHER" id="PTHR32470:SF2">
    <property type="entry name" value="NADH DEHYDROGENASE [UBIQUINONE] 1 ALPHA SUBCOMPLEX ASSEMBLY FACTOR 2"/>
    <property type="match status" value="1"/>
</dbReference>
<protein>
    <submittedName>
        <fullName evidence="3">Uncharacterized protein</fullName>
    </submittedName>
</protein>
<dbReference type="EMBL" id="MJBS01000074">
    <property type="protein sequence ID" value="OHE96070.1"/>
    <property type="molecule type" value="Genomic_DNA"/>
</dbReference>
<evidence type="ECO:0000256" key="1">
    <source>
        <dbReference type="ARBA" id="ARBA00007355"/>
    </source>
</evidence>